<feature type="transmembrane region" description="Helical" evidence="9">
    <location>
        <begin position="280"/>
        <end position="305"/>
    </location>
</feature>
<name>A0A8J6CG41_DIALT</name>
<feature type="domain" description="Amino acid transporter transmembrane" evidence="10">
    <location>
        <begin position="60"/>
        <end position="432"/>
    </location>
</feature>
<keyword evidence="12" id="KW-1185">Reference proteome</keyword>
<feature type="transmembrane region" description="Helical" evidence="9">
    <location>
        <begin position="440"/>
        <end position="459"/>
    </location>
</feature>
<feature type="compositionally biased region" description="Polar residues" evidence="8">
    <location>
        <begin position="1"/>
        <end position="10"/>
    </location>
</feature>
<evidence type="ECO:0000256" key="2">
    <source>
        <dbReference type="ARBA" id="ARBA00008066"/>
    </source>
</evidence>
<protein>
    <recommendedName>
        <fullName evidence="10">Amino acid transporter transmembrane domain-containing protein</fullName>
    </recommendedName>
</protein>
<organism evidence="11 12">
    <name type="scientific">Diacronema lutheri</name>
    <name type="common">Unicellular marine alga</name>
    <name type="synonym">Monochrysis lutheri</name>
    <dbReference type="NCBI Taxonomy" id="2081491"/>
    <lineage>
        <taxon>Eukaryota</taxon>
        <taxon>Haptista</taxon>
        <taxon>Haptophyta</taxon>
        <taxon>Pavlovophyceae</taxon>
        <taxon>Pavlovales</taxon>
        <taxon>Pavlovaceae</taxon>
        <taxon>Diacronema</taxon>
    </lineage>
</organism>
<feature type="transmembrane region" description="Helical" evidence="9">
    <location>
        <begin position="60"/>
        <end position="80"/>
    </location>
</feature>
<sequence>MQRQPSSGSSDYDEMGATPPPFEYAPSDDGGLYGAMPLVAAESELVLEGLMGLSPPGSPIWRVVGNFTNTIVGAGIVGLPYALHRAGFWCALGQMCGAALMTYYSLKLMVRAGLQLQVSTYEHMCQRSLGRPGFYLATSSLCLFDLGASVSFLIIYADAATRTAVHVLPVLGDEHGAARELVLCASAVPLLALVMHRDLSALESWSSLSVCLVLVLTAFVVAQLFAMGGAAAGADAGAPLRAFGGEALATFGTISFAFVNNDTAFLLYNTIAEPSPRRWSTLSSIGLALALFTCGVFASCGYLTFRGNISDNILNDYADDTPGILPIRAAYALAMLLTFPCAFFVVRHVANELLFRSAPNYTSVQHNSAAKHATLTSVLFFAILAIALSRVKLAFVMSFTGGFAAVMLAFVLPPAAYIASNKRGFSPLLWRNKGRLLRSARDIGPAMLMLAFGLFAAVASPLQAVLCELHPDEWKALC</sequence>
<dbReference type="PANTHER" id="PTHR22950">
    <property type="entry name" value="AMINO ACID TRANSPORTER"/>
    <property type="match status" value="1"/>
</dbReference>
<keyword evidence="6 9" id="KW-1133">Transmembrane helix</keyword>
<dbReference type="AlphaFoldDB" id="A0A8J6CG41"/>
<keyword evidence="5" id="KW-0029">Amino-acid transport</keyword>
<feature type="transmembrane region" description="Helical" evidence="9">
    <location>
        <begin position="394"/>
        <end position="419"/>
    </location>
</feature>
<feature type="transmembrane region" description="Helical" evidence="9">
    <location>
        <begin position="247"/>
        <end position="268"/>
    </location>
</feature>
<feature type="transmembrane region" description="Helical" evidence="9">
    <location>
        <begin position="369"/>
        <end position="388"/>
    </location>
</feature>
<evidence type="ECO:0000256" key="1">
    <source>
        <dbReference type="ARBA" id="ARBA00004141"/>
    </source>
</evidence>
<keyword evidence="7 9" id="KW-0472">Membrane</keyword>
<dbReference type="Pfam" id="PF01490">
    <property type="entry name" value="Aa_trans"/>
    <property type="match status" value="1"/>
</dbReference>
<comment type="subcellular location">
    <subcellularLocation>
        <location evidence="1">Membrane</location>
        <topology evidence="1">Multi-pass membrane protein</topology>
    </subcellularLocation>
</comment>
<evidence type="ECO:0000313" key="11">
    <source>
        <dbReference type="EMBL" id="KAG8468665.1"/>
    </source>
</evidence>
<feature type="transmembrane region" description="Helical" evidence="9">
    <location>
        <begin position="86"/>
        <end position="106"/>
    </location>
</feature>
<comment type="similarity">
    <text evidence="2">Belongs to the amino acid/polyamine transporter 2 family.</text>
</comment>
<gene>
    <name evidence="11" type="ORF">KFE25_013748</name>
</gene>
<dbReference type="GO" id="GO:0015179">
    <property type="term" value="F:L-amino acid transmembrane transporter activity"/>
    <property type="evidence" value="ECO:0007669"/>
    <property type="project" value="TreeGrafter"/>
</dbReference>
<evidence type="ECO:0000259" key="10">
    <source>
        <dbReference type="Pfam" id="PF01490"/>
    </source>
</evidence>
<dbReference type="OrthoDB" id="28208at2759"/>
<dbReference type="EMBL" id="JAGTXO010000004">
    <property type="protein sequence ID" value="KAG8468665.1"/>
    <property type="molecule type" value="Genomic_DNA"/>
</dbReference>
<feature type="region of interest" description="Disordered" evidence="8">
    <location>
        <begin position="1"/>
        <end position="20"/>
    </location>
</feature>
<dbReference type="GO" id="GO:0016020">
    <property type="term" value="C:membrane"/>
    <property type="evidence" value="ECO:0007669"/>
    <property type="project" value="UniProtKB-SubCell"/>
</dbReference>
<evidence type="ECO:0000256" key="3">
    <source>
        <dbReference type="ARBA" id="ARBA00022448"/>
    </source>
</evidence>
<evidence type="ECO:0000256" key="6">
    <source>
        <dbReference type="ARBA" id="ARBA00022989"/>
    </source>
</evidence>
<comment type="caution">
    <text evidence="11">The sequence shown here is derived from an EMBL/GenBank/DDBJ whole genome shotgun (WGS) entry which is preliminary data.</text>
</comment>
<dbReference type="PANTHER" id="PTHR22950:SF458">
    <property type="entry name" value="SODIUM-COUPLED NEUTRAL AMINO ACID TRANSPORTER 11-RELATED"/>
    <property type="match status" value="1"/>
</dbReference>
<evidence type="ECO:0000256" key="5">
    <source>
        <dbReference type="ARBA" id="ARBA00022970"/>
    </source>
</evidence>
<proteinExistence type="inferred from homology"/>
<feature type="transmembrane region" description="Helical" evidence="9">
    <location>
        <begin position="325"/>
        <end position="349"/>
    </location>
</feature>
<evidence type="ECO:0000256" key="4">
    <source>
        <dbReference type="ARBA" id="ARBA00022692"/>
    </source>
</evidence>
<evidence type="ECO:0000256" key="9">
    <source>
        <dbReference type="SAM" id="Phobius"/>
    </source>
</evidence>
<keyword evidence="3" id="KW-0813">Transport</keyword>
<dbReference type="InterPro" id="IPR013057">
    <property type="entry name" value="AA_transpt_TM"/>
</dbReference>
<reference evidence="11" key="1">
    <citation type="submission" date="2021-05" db="EMBL/GenBank/DDBJ databases">
        <title>The genome of the haptophyte Pavlova lutheri (Diacronema luteri, Pavlovales) - a model for lipid biosynthesis in eukaryotic algae.</title>
        <authorList>
            <person name="Hulatt C.J."/>
            <person name="Posewitz M.C."/>
        </authorList>
    </citation>
    <scope>NUCLEOTIDE SEQUENCE</scope>
    <source>
        <strain evidence="11">NIVA-4/92</strain>
    </source>
</reference>
<feature type="transmembrane region" description="Helical" evidence="9">
    <location>
        <begin position="207"/>
        <end position="227"/>
    </location>
</feature>
<keyword evidence="4 9" id="KW-0812">Transmembrane</keyword>
<feature type="transmembrane region" description="Helical" evidence="9">
    <location>
        <begin position="134"/>
        <end position="157"/>
    </location>
</feature>
<evidence type="ECO:0000256" key="7">
    <source>
        <dbReference type="ARBA" id="ARBA00023136"/>
    </source>
</evidence>
<evidence type="ECO:0000256" key="8">
    <source>
        <dbReference type="SAM" id="MobiDB-lite"/>
    </source>
</evidence>
<dbReference type="Proteomes" id="UP000751190">
    <property type="component" value="Unassembled WGS sequence"/>
</dbReference>
<accession>A0A8J6CG41</accession>
<evidence type="ECO:0000313" key="12">
    <source>
        <dbReference type="Proteomes" id="UP000751190"/>
    </source>
</evidence>
<dbReference type="OMA" id="TAMACQH"/>